<dbReference type="InterPro" id="IPR007691">
    <property type="entry name" value="LpxD"/>
</dbReference>
<proteinExistence type="inferred from homology"/>
<dbReference type="CDD" id="cd03352">
    <property type="entry name" value="LbH_LpxD"/>
    <property type="match status" value="1"/>
</dbReference>
<dbReference type="NCBIfam" id="NF002060">
    <property type="entry name" value="PRK00892.1"/>
    <property type="match status" value="1"/>
</dbReference>
<evidence type="ECO:0000313" key="9">
    <source>
        <dbReference type="EMBL" id="TWT76591.1"/>
    </source>
</evidence>
<feature type="active site" description="Proton acceptor" evidence="7">
    <location>
        <position position="239"/>
    </location>
</feature>
<comment type="catalytic activity">
    <reaction evidence="7">
        <text>a UDP-3-O-[(3R)-3-hydroxyacyl]-alpha-D-glucosamine + a (3R)-hydroxyacyl-[ACP] = a UDP-2-N,3-O-bis[(3R)-3-hydroxyacyl]-alpha-D-glucosamine + holo-[ACP] + H(+)</text>
        <dbReference type="Rhea" id="RHEA:53836"/>
        <dbReference type="Rhea" id="RHEA-COMP:9685"/>
        <dbReference type="Rhea" id="RHEA-COMP:9945"/>
        <dbReference type="ChEBI" id="CHEBI:15378"/>
        <dbReference type="ChEBI" id="CHEBI:64479"/>
        <dbReference type="ChEBI" id="CHEBI:78827"/>
        <dbReference type="ChEBI" id="CHEBI:137740"/>
        <dbReference type="ChEBI" id="CHEBI:137748"/>
        <dbReference type="EC" id="2.3.1.191"/>
    </reaction>
</comment>
<dbReference type="InterPro" id="IPR018357">
    <property type="entry name" value="Hexapep_transf_CS"/>
</dbReference>
<dbReference type="GO" id="GO:0103118">
    <property type="term" value="F:UDP-3-O-[(3R)-3-hydroxyacyl]-glucosamine N-acyltransferase activity"/>
    <property type="evidence" value="ECO:0007669"/>
    <property type="project" value="UniProtKB-EC"/>
</dbReference>
<dbReference type="GO" id="GO:0016410">
    <property type="term" value="F:N-acyltransferase activity"/>
    <property type="evidence" value="ECO:0007669"/>
    <property type="project" value="InterPro"/>
</dbReference>
<sequence>MNIRLSRLVAMVDGKLINGQKNGDCDSICTGAFPLGDESSGQVTMLDDSRRASQMNESEAIAVVTAVPLDSAPMAQIVVADTHTAFIKIVSHFRPPLTTDLPSSGVDPNAVIAESAHIHPSAVVGQGVTIGERTRVMPGVVIMPGCRIGDDCVLFPGVVLYEYTQIADRCTLHSGTILGANGFGYRQENGRHVPTAQLGFVQLDSDVELGACVTIDRATYGRTRIGEGTKIDNQVMIGHNCRIGRHNLLCSQVGVAGSCTTGDYVVLAGQVGLKDHLHLGDRTIVGAQAGVMDDCVGDQVYLGSPATPQREQMQIMAVQRRLPEMRREIKTLRRDLDRMSEKQSLPIDDQTKHAA</sequence>
<dbReference type="PANTHER" id="PTHR43378:SF2">
    <property type="entry name" value="UDP-3-O-ACYLGLUCOSAMINE N-ACYLTRANSFERASE 1, MITOCHONDRIAL-RELATED"/>
    <property type="match status" value="1"/>
</dbReference>
<dbReference type="OrthoDB" id="9784739at2"/>
<dbReference type="Pfam" id="PF00132">
    <property type="entry name" value="Hexapep"/>
    <property type="match status" value="2"/>
</dbReference>
<comment type="similarity">
    <text evidence="7">Belongs to the transferase hexapeptide repeat family. LpxD subfamily.</text>
</comment>
<evidence type="ECO:0000256" key="4">
    <source>
        <dbReference type="ARBA" id="ARBA00022737"/>
    </source>
</evidence>
<name>A0A5C5YNR9_9BACT</name>
<keyword evidence="3 7" id="KW-0808">Transferase</keyword>
<dbReference type="Proteomes" id="UP000315010">
    <property type="component" value="Unassembled WGS sequence"/>
</dbReference>
<keyword evidence="10" id="KW-1185">Reference proteome</keyword>
<gene>
    <name evidence="7 9" type="primary">lpxD</name>
    <name evidence="9" type="ORF">CA13_70870</name>
</gene>
<keyword evidence="1 7" id="KW-0444">Lipid biosynthesis</keyword>
<dbReference type="NCBIfam" id="TIGR01853">
    <property type="entry name" value="lipid_A_lpxD"/>
    <property type="match status" value="1"/>
</dbReference>
<dbReference type="SUPFAM" id="SSF51161">
    <property type="entry name" value="Trimeric LpxA-like enzymes"/>
    <property type="match status" value="1"/>
</dbReference>
<comment type="function">
    <text evidence="7">Catalyzes the N-acylation of UDP-3-O-acylglucosamine using 3-hydroxyacyl-ACP as the acyl donor. Is involved in the biosynthesis of lipid A, a phosphorylated glycolipid that anchors the lipopolysaccharide to the outer membrane of the cell.</text>
</comment>
<feature type="region of interest" description="Disordered" evidence="8">
    <location>
        <begin position="334"/>
        <end position="355"/>
    </location>
</feature>
<evidence type="ECO:0000256" key="5">
    <source>
        <dbReference type="ARBA" id="ARBA00023098"/>
    </source>
</evidence>
<dbReference type="Gene3D" id="3.40.1390.10">
    <property type="entry name" value="MurE/MurF, N-terminal domain"/>
    <property type="match status" value="1"/>
</dbReference>
<organism evidence="9 10">
    <name type="scientific">Novipirellula herctigrandis</name>
    <dbReference type="NCBI Taxonomy" id="2527986"/>
    <lineage>
        <taxon>Bacteria</taxon>
        <taxon>Pseudomonadati</taxon>
        <taxon>Planctomycetota</taxon>
        <taxon>Planctomycetia</taxon>
        <taxon>Pirellulales</taxon>
        <taxon>Pirellulaceae</taxon>
        <taxon>Novipirellula</taxon>
    </lineage>
</organism>
<evidence type="ECO:0000313" key="10">
    <source>
        <dbReference type="Proteomes" id="UP000315010"/>
    </source>
</evidence>
<comment type="pathway">
    <text evidence="7">Bacterial outer membrane biogenesis; LPS lipid A biosynthesis.</text>
</comment>
<dbReference type="GO" id="GO:0016020">
    <property type="term" value="C:membrane"/>
    <property type="evidence" value="ECO:0007669"/>
    <property type="project" value="GOC"/>
</dbReference>
<dbReference type="PROSITE" id="PS00101">
    <property type="entry name" value="HEXAPEP_TRANSFERASES"/>
    <property type="match status" value="1"/>
</dbReference>
<dbReference type="PANTHER" id="PTHR43378">
    <property type="entry name" value="UDP-3-O-ACYLGLUCOSAMINE N-ACYLTRANSFERASE"/>
    <property type="match status" value="1"/>
</dbReference>
<protein>
    <recommendedName>
        <fullName evidence="7">UDP-3-O-acylglucosamine N-acyltransferase</fullName>
        <ecNumber evidence="7">2.3.1.191</ecNumber>
    </recommendedName>
</protein>
<evidence type="ECO:0000256" key="7">
    <source>
        <dbReference type="HAMAP-Rule" id="MF_00523"/>
    </source>
</evidence>
<evidence type="ECO:0000256" key="2">
    <source>
        <dbReference type="ARBA" id="ARBA00022556"/>
    </source>
</evidence>
<reference evidence="9 10" key="1">
    <citation type="submission" date="2019-02" db="EMBL/GenBank/DDBJ databases">
        <title>Deep-cultivation of Planctomycetes and their phenomic and genomic characterization uncovers novel biology.</title>
        <authorList>
            <person name="Wiegand S."/>
            <person name="Jogler M."/>
            <person name="Boedeker C."/>
            <person name="Pinto D."/>
            <person name="Vollmers J."/>
            <person name="Rivas-Marin E."/>
            <person name="Kohn T."/>
            <person name="Peeters S.H."/>
            <person name="Heuer A."/>
            <person name="Rast P."/>
            <person name="Oberbeckmann S."/>
            <person name="Bunk B."/>
            <person name="Jeske O."/>
            <person name="Meyerdierks A."/>
            <person name="Storesund J.E."/>
            <person name="Kallscheuer N."/>
            <person name="Luecker S."/>
            <person name="Lage O.M."/>
            <person name="Pohl T."/>
            <person name="Merkel B.J."/>
            <person name="Hornburger P."/>
            <person name="Mueller R.-W."/>
            <person name="Bruemmer F."/>
            <person name="Labrenz M."/>
            <person name="Spormann A.M."/>
            <person name="Op Den Camp H."/>
            <person name="Overmann J."/>
            <person name="Amann R."/>
            <person name="Jetten M.S.M."/>
            <person name="Mascher T."/>
            <person name="Medema M.H."/>
            <person name="Devos D.P."/>
            <person name="Kaster A.-K."/>
            <person name="Ovreas L."/>
            <person name="Rohde M."/>
            <person name="Galperin M.Y."/>
            <person name="Jogler C."/>
        </authorList>
    </citation>
    <scope>NUCLEOTIDE SEQUENCE [LARGE SCALE GENOMIC DNA]</scope>
    <source>
        <strain evidence="9 10">CA13</strain>
    </source>
</reference>
<dbReference type="UniPathway" id="UPA00973"/>
<keyword evidence="6 7" id="KW-0012">Acyltransferase</keyword>
<comment type="caution">
    <text evidence="9">The sequence shown here is derived from an EMBL/GenBank/DDBJ whole genome shotgun (WGS) entry which is preliminary data.</text>
</comment>
<dbReference type="Gene3D" id="2.160.10.10">
    <property type="entry name" value="Hexapeptide repeat proteins"/>
    <property type="match status" value="1"/>
</dbReference>
<dbReference type="GO" id="GO:0009245">
    <property type="term" value="P:lipid A biosynthetic process"/>
    <property type="evidence" value="ECO:0007669"/>
    <property type="project" value="UniProtKB-UniRule"/>
</dbReference>
<dbReference type="RefSeq" id="WP_146404333.1">
    <property type="nucleotide sequence ID" value="NZ_SJPJ01000002.1"/>
</dbReference>
<evidence type="ECO:0000256" key="6">
    <source>
        <dbReference type="ARBA" id="ARBA00023315"/>
    </source>
</evidence>
<dbReference type="EC" id="2.3.1.191" evidence="7"/>
<dbReference type="AlphaFoldDB" id="A0A5C5YNR9"/>
<keyword evidence="5 7" id="KW-0443">Lipid metabolism</keyword>
<dbReference type="InterPro" id="IPR001451">
    <property type="entry name" value="Hexapep"/>
</dbReference>
<comment type="subunit">
    <text evidence="7">Homotrimer.</text>
</comment>
<evidence type="ECO:0000256" key="8">
    <source>
        <dbReference type="SAM" id="MobiDB-lite"/>
    </source>
</evidence>
<keyword evidence="2 7" id="KW-0441">Lipid A biosynthesis</keyword>
<dbReference type="EMBL" id="SJPJ01000002">
    <property type="protein sequence ID" value="TWT76591.1"/>
    <property type="molecule type" value="Genomic_DNA"/>
</dbReference>
<accession>A0A5C5YNR9</accession>
<dbReference type="InterPro" id="IPR011004">
    <property type="entry name" value="Trimer_LpxA-like_sf"/>
</dbReference>
<evidence type="ECO:0000256" key="3">
    <source>
        <dbReference type="ARBA" id="ARBA00022679"/>
    </source>
</evidence>
<dbReference type="HAMAP" id="MF_00523">
    <property type="entry name" value="LpxD"/>
    <property type="match status" value="1"/>
</dbReference>
<keyword evidence="4 7" id="KW-0677">Repeat</keyword>
<evidence type="ECO:0000256" key="1">
    <source>
        <dbReference type="ARBA" id="ARBA00022516"/>
    </source>
</evidence>